<reference evidence="24 26" key="2">
    <citation type="submission" date="2024-08" db="EMBL/GenBank/DDBJ databases">
        <authorList>
            <person name="Arias E."/>
        </authorList>
    </citation>
    <scope>NUCLEOTIDE SEQUENCE [LARGE SCALE GENOMIC DNA]</scope>
    <source>
        <strain evidence="24 26">FAM 24106</strain>
    </source>
</reference>
<feature type="domain" description="Mannose-1-phosphate guanyltransferase C-terminal" evidence="22">
    <location>
        <begin position="260"/>
        <end position="360"/>
    </location>
</feature>
<dbReference type="NCBIfam" id="TIGR01173">
    <property type="entry name" value="glmU"/>
    <property type="match status" value="1"/>
</dbReference>
<feature type="binding site" evidence="20">
    <location>
        <position position="333"/>
    </location>
    <ligand>
        <name>UDP-N-acetyl-alpha-D-glucosamine</name>
        <dbReference type="ChEBI" id="CHEBI:57705"/>
    </ligand>
</feature>
<proteinExistence type="inferred from homology"/>
<accession>A0AAV3WQH4</accession>
<comment type="catalytic activity">
    <reaction evidence="17 20">
        <text>alpha-D-glucosamine 1-phosphate + acetyl-CoA = N-acetyl-alpha-D-glucosamine 1-phosphate + CoA + H(+)</text>
        <dbReference type="Rhea" id="RHEA:13725"/>
        <dbReference type="ChEBI" id="CHEBI:15378"/>
        <dbReference type="ChEBI" id="CHEBI:57287"/>
        <dbReference type="ChEBI" id="CHEBI:57288"/>
        <dbReference type="ChEBI" id="CHEBI:57776"/>
        <dbReference type="ChEBI" id="CHEBI:58516"/>
        <dbReference type="EC" id="2.3.1.157"/>
    </reaction>
</comment>
<dbReference type="InterPro" id="IPR056729">
    <property type="entry name" value="GMPPB_C"/>
</dbReference>
<evidence type="ECO:0000256" key="5">
    <source>
        <dbReference type="ARBA" id="ARBA00007947"/>
    </source>
</evidence>
<comment type="caution">
    <text evidence="23">The sequence shown here is derived from an EMBL/GenBank/DDBJ whole genome shotgun (WGS) entry which is preliminary data.</text>
</comment>
<feature type="binding site" evidence="20">
    <location>
        <position position="73"/>
    </location>
    <ligand>
        <name>UDP-N-acetyl-alpha-D-glucosamine</name>
        <dbReference type="ChEBI" id="CHEBI:57705"/>
    </ligand>
</feature>
<keyword evidence="9 20" id="KW-0479">Metal-binding</keyword>
<evidence type="ECO:0000256" key="16">
    <source>
        <dbReference type="ARBA" id="ARBA00023316"/>
    </source>
</evidence>
<keyword evidence="7 20" id="KW-0808">Transferase</keyword>
<dbReference type="Pfam" id="PF00483">
    <property type="entry name" value="NTP_transferase"/>
    <property type="match status" value="1"/>
</dbReference>
<dbReference type="GO" id="GO:0008360">
    <property type="term" value="P:regulation of cell shape"/>
    <property type="evidence" value="ECO:0007669"/>
    <property type="project" value="UniProtKB-KW"/>
</dbReference>
<comment type="subunit">
    <text evidence="20">Homotrimer.</text>
</comment>
<evidence type="ECO:0000256" key="15">
    <source>
        <dbReference type="ARBA" id="ARBA00023315"/>
    </source>
</evidence>
<feature type="region of interest" description="Pyrophosphorylase" evidence="20">
    <location>
        <begin position="1"/>
        <end position="230"/>
    </location>
</feature>
<dbReference type="PROSITE" id="PS00101">
    <property type="entry name" value="HEXAPEP_TRANSFERASES"/>
    <property type="match status" value="1"/>
</dbReference>
<evidence type="ECO:0000256" key="10">
    <source>
        <dbReference type="ARBA" id="ARBA00022737"/>
    </source>
</evidence>
<keyword evidence="8 20" id="KW-0548">Nucleotidyltransferase</keyword>
<evidence type="ECO:0000313" key="23">
    <source>
        <dbReference type="EMBL" id="GEQ34743.1"/>
    </source>
</evidence>
<evidence type="ECO:0000256" key="4">
    <source>
        <dbReference type="ARBA" id="ARBA00007707"/>
    </source>
</evidence>
<comment type="caution">
    <text evidence="20">Lacks conserved residue(s) required for the propagation of feature annotation.</text>
</comment>
<feature type="binding site" evidence="20">
    <location>
        <position position="103"/>
    </location>
    <ligand>
        <name>Mg(2+)</name>
        <dbReference type="ChEBI" id="CHEBI:18420"/>
    </ligand>
</feature>
<feature type="active site" description="Proton acceptor" evidence="20">
    <location>
        <position position="363"/>
    </location>
</feature>
<keyword evidence="11 20" id="KW-0460">Magnesium</keyword>
<comment type="function">
    <text evidence="19 20">Catalyzes the last two sequential reactions in the de novo biosynthetic pathway for UDP-N-acetylglucosamine (UDP-GlcNAc). The C-terminal domain catalyzes the transfer of acetyl group from acetyl coenzyme A to glucosamine-1-phosphate (GlcN-1-P) to produce N-acetylglucosamine-1-phosphate (GlcNAc-1-P), which is converted into UDP-GlcNAc by the transfer of uridine 5-monophosphate (from uridine 5-triphosphate), a reaction catalyzed by the N-terminal domain.</text>
</comment>
<comment type="pathway">
    <text evidence="20">Bacterial outer membrane biogenesis; LPS lipid A biosynthesis.</text>
</comment>
<evidence type="ECO:0000313" key="25">
    <source>
        <dbReference type="Proteomes" id="UP000887127"/>
    </source>
</evidence>
<feature type="binding site" evidence="20">
    <location>
        <position position="228"/>
    </location>
    <ligand>
        <name>Mg(2+)</name>
        <dbReference type="ChEBI" id="CHEBI:18420"/>
    </ligand>
</feature>
<dbReference type="NCBIfam" id="NF010934">
    <property type="entry name" value="PRK14354.1"/>
    <property type="match status" value="1"/>
</dbReference>
<protein>
    <recommendedName>
        <fullName evidence="20">Bifunctional protein GlmU</fullName>
    </recommendedName>
    <domain>
        <recommendedName>
            <fullName evidence="20">UDP-N-acetylglucosamine pyrophosphorylase</fullName>
            <ecNumber evidence="20">2.7.7.23</ecNumber>
        </recommendedName>
        <alternativeName>
            <fullName evidence="20">N-acetylglucosamine-1-phosphate uridyltransferase</fullName>
        </alternativeName>
    </domain>
    <domain>
        <recommendedName>
            <fullName evidence="20">Glucosamine-1-phosphate N-acetyltransferase</fullName>
            <ecNumber evidence="20">2.3.1.157</ecNumber>
        </recommendedName>
    </domain>
</protein>
<feature type="region of interest" description="N-acetyltransferase" evidence="20">
    <location>
        <begin position="252"/>
        <end position="457"/>
    </location>
</feature>
<comment type="pathway">
    <text evidence="2 20">Nucleotide-sugar biosynthesis; UDP-N-acetyl-alpha-D-glucosamine biosynthesis; N-acetyl-alpha-D-glucosamine 1-phosphate from alpha-D-glucosamine 6-phosphate (route II): step 2/2.</text>
</comment>
<comment type="similarity">
    <text evidence="5 20">In the N-terminal section; belongs to the N-acetylglucosamine-1-phosphate uridyltransferase family.</text>
</comment>
<evidence type="ECO:0000313" key="26">
    <source>
        <dbReference type="Proteomes" id="UP001625374"/>
    </source>
</evidence>
<feature type="binding site" evidence="20">
    <location>
        <position position="423"/>
    </location>
    <ligand>
        <name>acetyl-CoA</name>
        <dbReference type="ChEBI" id="CHEBI:57288"/>
    </ligand>
</feature>
<comment type="pathway">
    <text evidence="3 20">Nucleotide-sugar biosynthesis; UDP-N-acetyl-alpha-D-glucosamine biosynthesis; UDP-N-acetyl-alpha-D-glucosamine from N-acetyl-alpha-D-glucosamine 1-phosphate: step 1/1.</text>
</comment>
<feature type="binding site" evidence="20">
    <location>
        <position position="170"/>
    </location>
    <ligand>
        <name>UDP-N-acetyl-alpha-D-glucosamine</name>
        <dbReference type="ChEBI" id="CHEBI:57705"/>
    </ligand>
</feature>
<evidence type="ECO:0000256" key="20">
    <source>
        <dbReference type="HAMAP-Rule" id="MF_01631"/>
    </source>
</evidence>
<dbReference type="Pfam" id="PF25087">
    <property type="entry name" value="GMPPB_C"/>
    <property type="match status" value="1"/>
</dbReference>
<evidence type="ECO:0000259" key="21">
    <source>
        <dbReference type="Pfam" id="PF00483"/>
    </source>
</evidence>
<feature type="binding site" evidence="20">
    <location>
        <begin position="386"/>
        <end position="387"/>
    </location>
    <ligand>
        <name>acetyl-CoA</name>
        <dbReference type="ChEBI" id="CHEBI:57288"/>
    </ligand>
</feature>
<keyword evidence="16 20" id="KW-0961">Cell wall biogenesis/degradation</keyword>
<comment type="cofactor">
    <cofactor evidence="20">
        <name>Mg(2+)</name>
        <dbReference type="ChEBI" id="CHEBI:18420"/>
    </cofactor>
    <text evidence="20">Binds 1 Mg(2+) ion per subunit.</text>
</comment>
<comment type="subcellular location">
    <subcellularLocation>
        <location evidence="1 20">Cytoplasm</location>
    </subcellularLocation>
</comment>
<dbReference type="GO" id="GO:0000287">
    <property type="term" value="F:magnesium ion binding"/>
    <property type="evidence" value="ECO:0007669"/>
    <property type="project" value="UniProtKB-UniRule"/>
</dbReference>
<keyword evidence="6 20" id="KW-0963">Cytoplasm</keyword>
<dbReference type="HAMAP" id="MF_01631">
    <property type="entry name" value="GlmU"/>
    <property type="match status" value="1"/>
</dbReference>
<feature type="binding site" evidence="20">
    <location>
        <begin position="78"/>
        <end position="79"/>
    </location>
    <ligand>
        <name>UDP-N-acetyl-alpha-D-glucosamine</name>
        <dbReference type="ChEBI" id="CHEBI:57705"/>
    </ligand>
</feature>
<keyword evidence="10 20" id="KW-0677">Repeat</keyword>
<comment type="catalytic activity">
    <reaction evidence="18 20">
        <text>N-acetyl-alpha-D-glucosamine 1-phosphate + UTP + H(+) = UDP-N-acetyl-alpha-D-glucosamine + diphosphate</text>
        <dbReference type="Rhea" id="RHEA:13509"/>
        <dbReference type="ChEBI" id="CHEBI:15378"/>
        <dbReference type="ChEBI" id="CHEBI:33019"/>
        <dbReference type="ChEBI" id="CHEBI:46398"/>
        <dbReference type="ChEBI" id="CHEBI:57705"/>
        <dbReference type="ChEBI" id="CHEBI:57776"/>
        <dbReference type="EC" id="2.7.7.23"/>
    </reaction>
</comment>
<evidence type="ECO:0000256" key="11">
    <source>
        <dbReference type="ARBA" id="ARBA00022842"/>
    </source>
</evidence>
<feature type="binding site" evidence="20">
    <location>
        <position position="351"/>
    </location>
    <ligand>
        <name>UDP-N-acetyl-alpha-D-glucosamine</name>
        <dbReference type="ChEBI" id="CHEBI:57705"/>
    </ligand>
</feature>
<feature type="binding site" evidence="20">
    <location>
        <position position="440"/>
    </location>
    <ligand>
        <name>acetyl-CoA</name>
        <dbReference type="ChEBI" id="CHEBI:57288"/>
    </ligand>
</feature>
<feature type="binding site" evidence="20">
    <location>
        <position position="366"/>
    </location>
    <ligand>
        <name>UDP-N-acetyl-alpha-D-glucosamine</name>
        <dbReference type="ChEBI" id="CHEBI:57705"/>
    </ligand>
</feature>
<dbReference type="GO" id="GO:0071555">
    <property type="term" value="P:cell wall organization"/>
    <property type="evidence" value="ECO:0007669"/>
    <property type="project" value="UniProtKB-KW"/>
</dbReference>
<evidence type="ECO:0000256" key="2">
    <source>
        <dbReference type="ARBA" id="ARBA00005166"/>
    </source>
</evidence>
<dbReference type="GO" id="GO:0009245">
    <property type="term" value="P:lipid A biosynthetic process"/>
    <property type="evidence" value="ECO:0007669"/>
    <property type="project" value="UniProtKB-UniRule"/>
</dbReference>
<keyword evidence="12 20" id="KW-0133">Cell shape</keyword>
<reference evidence="23" key="1">
    <citation type="submission" date="2019-08" db="EMBL/GenBank/DDBJ databases">
        <title>Marinilactibacillus psychrotolerans M13-2T whole genome sequencing project.</title>
        <authorList>
            <person name="Ishikawa M."/>
            <person name="Suzuki T."/>
            <person name="Matsutani M."/>
        </authorList>
    </citation>
    <scope>NUCLEOTIDE SEQUENCE</scope>
    <source>
        <strain evidence="23">M13-2T</strain>
    </source>
</reference>
<dbReference type="InterPro" id="IPR001451">
    <property type="entry name" value="Hexapep"/>
</dbReference>
<dbReference type="PANTHER" id="PTHR43584:SF3">
    <property type="entry name" value="BIFUNCTIONAL PROTEIN GLMU"/>
    <property type="match status" value="1"/>
</dbReference>
<dbReference type="InterPro" id="IPR050065">
    <property type="entry name" value="GlmU-like"/>
</dbReference>
<evidence type="ECO:0000256" key="9">
    <source>
        <dbReference type="ARBA" id="ARBA00022723"/>
    </source>
</evidence>
<gene>
    <name evidence="20 23" type="primary">glmU</name>
    <name evidence="24" type="ORF">ACEN37_01255</name>
    <name evidence="23" type="ORF">M132T_02510</name>
</gene>
<dbReference type="GO" id="GO:0006048">
    <property type="term" value="P:UDP-N-acetylglucosamine biosynthetic process"/>
    <property type="evidence" value="ECO:0007669"/>
    <property type="project" value="InterPro"/>
</dbReference>
<feature type="binding site" evidence="20">
    <location>
        <position position="377"/>
    </location>
    <ligand>
        <name>UDP-N-acetyl-alpha-D-glucosamine</name>
        <dbReference type="ChEBI" id="CHEBI:57705"/>
    </ligand>
</feature>
<comment type="similarity">
    <text evidence="4 20">In the C-terminal section; belongs to the transferase hexapeptide repeat family.</text>
</comment>
<feature type="binding site" evidence="20">
    <location>
        <position position="228"/>
    </location>
    <ligand>
        <name>UDP-N-acetyl-alpha-D-glucosamine</name>
        <dbReference type="ChEBI" id="CHEBI:57705"/>
    </ligand>
</feature>
<evidence type="ECO:0000256" key="14">
    <source>
        <dbReference type="ARBA" id="ARBA00023268"/>
    </source>
</evidence>
<dbReference type="InterPro" id="IPR005835">
    <property type="entry name" value="NTP_transferase_dom"/>
</dbReference>
<dbReference type="InterPro" id="IPR038009">
    <property type="entry name" value="GlmU_C_LbH"/>
</dbReference>
<dbReference type="Proteomes" id="UP001625374">
    <property type="component" value="Unassembled WGS sequence"/>
</dbReference>
<evidence type="ECO:0000256" key="1">
    <source>
        <dbReference type="ARBA" id="ARBA00004496"/>
    </source>
</evidence>
<evidence type="ECO:0000256" key="7">
    <source>
        <dbReference type="ARBA" id="ARBA00022679"/>
    </source>
</evidence>
<dbReference type="Pfam" id="PF00132">
    <property type="entry name" value="Hexapep"/>
    <property type="match status" value="1"/>
</dbReference>
<keyword evidence="14 20" id="KW-0511">Multifunctional enzyme</keyword>
<dbReference type="GO" id="GO:0005737">
    <property type="term" value="C:cytoplasm"/>
    <property type="evidence" value="ECO:0007669"/>
    <property type="project" value="UniProtKB-SubCell"/>
</dbReference>
<dbReference type="EC" id="2.3.1.157" evidence="20"/>
<dbReference type="InterPro" id="IPR011004">
    <property type="entry name" value="Trimer_LpxA-like_sf"/>
</dbReference>
<dbReference type="GO" id="GO:0016020">
    <property type="term" value="C:membrane"/>
    <property type="evidence" value="ECO:0007669"/>
    <property type="project" value="GOC"/>
</dbReference>
<dbReference type="InterPro" id="IPR029044">
    <property type="entry name" value="Nucleotide-diphossugar_trans"/>
</dbReference>
<dbReference type="InterPro" id="IPR018357">
    <property type="entry name" value="Hexapep_transf_CS"/>
</dbReference>
<dbReference type="AlphaFoldDB" id="A0AAV3WQH4"/>
<dbReference type="Proteomes" id="UP000887127">
    <property type="component" value="Unassembled WGS sequence"/>
</dbReference>
<sequence>MSKRYAVVLAAGQGTRMKSKLYKVMHPVMGKPMVGHVVDAALEVEMDKIVTVTGVGAETVQEYLRNKSAYVLQEEQLGTAHAVKQAASILKDKEGTTLVICGDTPLLTSETLSGLVDFHESEGAKATVLTAHANEPFGYGRVIRSNNGAVMKIVEQKDASEEETKVQEINTGTYCFDNKALFNALEKVTNENIQGEYYLPDVIEILKKQGELVAAFQLDNMDEALGVNDRVALAQAHKSMKERINEQHMRNGVSIIDPANTYIESNVKIGQDTVIEPGVYLKGNTEIGRDVLIGAHSVIADSKIGNNVKITSSTIEESIMGDNSDIGPNSHLRPQTILKESVHIGNYVEVKKATIGNNTKIGHLTYVGDAELGENINIGCGTVFVNYDGKNKHKINIGDNAFIGCNANLIAPVTVEKNTYVAAGSTITDTVPENALAIARARQTIKEGYFTKMPQKD</sequence>
<dbReference type="InterPro" id="IPR005882">
    <property type="entry name" value="Bifunctional_GlmU"/>
</dbReference>
<keyword evidence="15 20" id="KW-0012">Acyltransferase</keyword>
<feature type="binding site" evidence="20">
    <location>
        <position position="23"/>
    </location>
    <ligand>
        <name>UDP-N-acetyl-alpha-D-glucosamine</name>
        <dbReference type="ChEBI" id="CHEBI:57705"/>
    </ligand>
</feature>
<evidence type="ECO:0000256" key="17">
    <source>
        <dbReference type="ARBA" id="ARBA00048247"/>
    </source>
</evidence>
<feature type="binding site" evidence="20">
    <location>
        <begin position="9"/>
        <end position="12"/>
    </location>
    <ligand>
        <name>UDP-N-acetyl-alpha-D-glucosamine</name>
        <dbReference type="ChEBI" id="CHEBI:57705"/>
    </ligand>
</feature>
<organism evidence="23 25">
    <name type="scientific">Marinilactibacillus psychrotolerans</name>
    <dbReference type="NCBI Taxonomy" id="191770"/>
    <lineage>
        <taxon>Bacteria</taxon>
        <taxon>Bacillati</taxon>
        <taxon>Bacillota</taxon>
        <taxon>Bacilli</taxon>
        <taxon>Lactobacillales</taxon>
        <taxon>Carnobacteriaceae</taxon>
        <taxon>Marinilactibacillus</taxon>
    </lineage>
</organism>
<name>A0AAV3WQH4_9LACT</name>
<dbReference type="GO" id="GO:0000902">
    <property type="term" value="P:cell morphogenesis"/>
    <property type="evidence" value="ECO:0007669"/>
    <property type="project" value="UniProtKB-UniRule"/>
</dbReference>
<keyword evidence="13 20" id="KW-0573">Peptidoglycan synthesis</keyword>
<evidence type="ECO:0000256" key="18">
    <source>
        <dbReference type="ARBA" id="ARBA00048493"/>
    </source>
</evidence>
<dbReference type="SUPFAM" id="SSF53448">
    <property type="entry name" value="Nucleotide-diphospho-sugar transferases"/>
    <property type="match status" value="1"/>
</dbReference>
<dbReference type="Gene3D" id="2.160.10.10">
    <property type="entry name" value="Hexapeptide repeat proteins"/>
    <property type="match status" value="1"/>
</dbReference>
<evidence type="ECO:0000256" key="6">
    <source>
        <dbReference type="ARBA" id="ARBA00022490"/>
    </source>
</evidence>
<evidence type="ECO:0000259" key="22">
    <source>
        <dbReference type="Pfam" id="PF25087"/>
    </source>
</evidence>
<feature type="domain" description="Nucleotidyl transferase" evidence="21">
    <location>
        <begin position="6"/>
        <end position="219"/>
    </location>
</feature>
<dbReference type="GO" id="GO:0003977">
    <property type="term" value="F:UDP-N-acetylglucosamine diphosphorylase activity"/>
    <property type="evidence" value="ECO:0007669"/>
    <property type="project" value="UniProtKB-UniRule"/>
</dbReference>
<dbReference type="CDD" id="cd03353">
    <property type="entry name" value="LbH_GlmU_C"/>
    <property type="match status" value="1"/>
</dbReference>
<dbReference type="EC" id="2.7.7.23" evidence="20"/>
<dbReference type="GO" id="GO:0019134">
    <property type="term" value="F:glucosamine-1-phosphate N-acetyltransferase activity"/>
    <property type="evidence" value="ECO:0007669"/>
    <property type="project" value="UniProtKB-UniRule"/>
</dbReference>
<feature type="binding site" evidence="20">
    <location>
        <position position="155"/>
    </location>
    <ligand>
        <name>UDP-N-acetyl-alpha-D-glucosamine</name>
        <dbReference type="ChEBI" id="CHEBI:57705"/>
    </ligand>
</feature>
<dbReference type="RefSeq" id="WP_091760008.1">
    <property type="nucleotide sequence ID" value="NZ_BJVX01000001.1"/>
</dbReference>
<evidence type="ECO:0000313" key="24">
    <source>
        <dbReference type="EMBL" id="MFL2101872.1"/>
    </source>
</evidence>
<evidence type="ECO:0000256" key="3">
    <source>
        <dbReference type="ARBA" id="ARBA00005208"/>
    </source>
</evidence>
<feature type="region of interest" description="Linker" evidence="20">
    <location>
        <begin position="231"/>
        <end position="251"/>
    </location>
</feature>
<keyword evidence="26" id="KW-1185">Reference proteome</keyword>
<evidence type="ECO:0000256" key="19">
    <source>
        <dbReference type="ARBA" id="ARBA00049628"/>
    </source>
</evidence>
<evidence type="ECO:0000256" key="8">
    <source>
        <dbReference type="ARBA" id="ARBA00022695"/>
    </source>
</evidence>
<dbReference type="PANTHER" id="PTHR43584">
    <property type="entry name" value="NUCLEOTIDYL TRANSFERASE"/>
    <property type="match status" value="1"/>
</dbReference>
<dbReference type="GO" id="GO:0009252">
    <property type="term" value="P:peptidoglycan biosynthetic process"/>
    <property type="evidence" value="ECO:0007669"/>
    <property type="project" value="UniProtKB-UniRule"/>
</dbReference>
<dbReference type="SUPFAM" id="SSF51161">
    <property type="entry name" value="Trimeric LpxA-like enzymes"/>
    <property type="match status" value="1"/>
</dbReference>
<dbReference type="EMBL" id="BKBI01000002">
    <property type="protein sequence ID" value="GEQ34743.1"/>
    <property type="molecule type" value="Genomic_DNA"/>
</dbReference>
<dbReference type="EMBL" id="JBGQQK010000002">
    <property type="protein sequence ID" value="MFL2101872.1"/>
    <property type="molecule type" value="Genomic_DNA"/>
</dbReference>
<dbReference type="CDD" id="cd02540">
    <property type="entry name" value="GT2_GlmU_N_bac"/>
    <property type="match status" value="1"/>
</dbReference>
<evidence type="ECO:0000256" key="13">
    <source>
        <dbReference type="ARBA" id="ARBA00022984"/>
    </source>
</evidence>
<evidence type="ECO:0000256" key="12">
    <source>
        <dbReference type="ARBA" id="ARBA00022960"/>
    </source>
</evidence>
<feature type="binding site" evidence="20">
    <location>
        <position position="140"/>
    </location>
    <ligand>
        <name>UDP-N-acetyl-alpha-D-glucosamine</name>
        <dbReference type="ChEBI" id="CHEBI:57705"/>
    </ligand>
</feature>
<dbReference type="GeneID" id="96910332"/>
<dbReference type="Gene3D" id="3.90.550.10">
    <property type="entry name" value="Spore Coat Polysaccharide Biosynthesis Protein SpsA, Chain A"/>
    <property type="match status" value="1"/>
</dbReference>